<keyword evidence="3" id="KW-1185">Reference proteome</keyword>
<dbReference type="InterPro" id="IPR014729">
    <property type="entry name" value="Rossmann-like_a/b/a_fold"/>
</dbReference>
<reference evidence="2 3" key="1">
    <citation type="submission" date="2017-06" db="EMBL/GenBank/DDBJ databases">
        <title>A platform for efficient transgenesis in Macrostomum lignano, a flatworm model organism for stem cell research.</title>
        <authorList>
            <person name="Berezikov E."/>
        </authorList>
    </citation>
    <scope>NUCLEOTIDE SEQUENCE [LARGE SCALE GENOMIC DNA]</scope>
    <source>
        <strain evidence="2">DV1</strain>
        <tissue evidence="2">Whole organism</tissue>
    </source>
</reference>
<dbReference type="SUPFAM" id="SSF52402">
    <property type="entry name" value="Adenine nucleotide alpha hydrolases-like"/>
    <property type="match status" value="1"/>
</dbReference>
<dbReference type="Proteomes" id="UP000215902">
    <property type="component" value="Unassembled WGS sequence"/>
</dbReference>
<dbReference type="EMBL" id="NIVC01000971">
    <property type="protein sequence ID" value="PAA74201.1"/>
    <property type="molecule type" value="Genomic_DNA"/>
</dbReference>
<proteinExistence type="predicted"/>
<comment type="caution">
    <text evidence="2">The sequence shown here is derived from an EMBL/GenBank/DDBJ whole genome shotgun (WGS) entry which is preliminary data.</text>
</comment>
<dbReference type="AlphaFoldDB" id="A0A267FKB6"/>
<dbReference type="Pfam" id="PF00582">
    <property type="entry name" value="Usp"/>
    <property type="match status" value="1"/>
</dbReference>
<dbReference type="PANTHER" id="PTHR46989">
    <property type="entry name" value="USP DOMAIN-CONTAINING PROTEIN"/>
    <property type="match status" value="1"/>
</dbReference>
<accession>A0A267FKB6</accession>
<evidence type="ECO:0000259" key="1">
    <source>
        <dbReference type="Pfam" id="PF00582"/>
    </source>
</evidence>
<dbReference type="InterPro" id="IPR006016">
    <property type="entry name" value="UspA"/>
</dbReference>
<sequence>RLYFKMSQQSTISITLAPNATELRLVLIPVDRSRNSERALAWYAGNLAQRRDQVLFVNVSEPPEVSSATQTGLAGAQDVYQRAIGSAIEKGRELAEQVRRRWMEFGMHRAFKEPRFLERLSKDPGPAICQVAKDEGVNLIVIGSRGMSRLKRTFLGSVSEYVLHHAKVPIAIVPPPKQQSLEAIRQASQDTASGDGQE</sequence>
<feature type="non-terminal residue" evidence="2">
    <location>
        <position position="1"/>
    </location>
</feature>
<dbReference type="OrthoDB" id="843225at2759"/>
<dbReference type="CDD" id="cd23659">
    <property type="entry name" value="USP_At3g01520-like"/>
    <property type="match status" value="1"/>
</dbReference>
<evidence type="ECO:0000313" key="2">
    <source>
        <dbReference type="EMBL" id="PAA74201.1"/>
    </source>
</evidence>
<organism evidence="2 3">
    <name type="scientific">Macrostomum lignano</name>
    <dbReference type="NCBI Taxonomy" id="282301"/>
    <lineage>
        <taxon>Eukaryota</taxon>
        <taxon>Metazoa</taxon>
        <taxon>Spiralia</taxon>
        <taxon>Lophotrochozoa</taxon>
        <taxon>Platyhelminthes</taxon>
        <taxon>Rhabditophora</taxon>
        <taxon>Macrostomorpha</taxon>
        <taxon>Macrostomida</taxon>
        <taxon>Macrostomidae</taxon>
        <taxon>Macrostomum</taxon>
    </lineage>
</organism>
<name>A0A267FKB6_9PLAT</name>
<protein>
    <recommendedName>
        <fullName evidence="1">UspA domain-containing protein</fullName>
    </recommendedName>
</protein>
<dbReference type="PRINTS" id="PR01438">
    <property type="entry name" value="UNVRSLSTRESS"/>
</dbReference>
<evidence type="ECO:0000313" key="3">
    <source>
        <dbReference type="Proteomes" id="UP000215902"/>
    </source>
</evidence>
<dbReference type="PANTHER" id="PTHR46989:SF3">
    <property type="entry name" value="USPA DOMAIN-CONTAINING PROTEIN"/>
    <property type="match status" value="1"/>
</dbReference>
<dbReference type="Gene3D" id="3.40.50.620">
    <property type="entry name" value="HUPs"/>
    <property type="match status" value="1"/>
</dbReference>
<dbReference type="InterPro" id="IPR006015">
    <property type="entry name" value="Universal_stress_UspA"/>
</dbReference>
<feature type="domain" description="UspA" evidence="1">
    <location>
        <begin position="25"/>
        <end position="174"/>
    </location>
</feature>
<gene>
    <name evidence="2" type="ORF">BOX15_Mlig004296g1</name>
</gene>